<feature type="compositionally biased region" description="Basic and acidic residues" evidence="2">
    <location>
        <begin position="275"/>
        <end position="289"/>
    </location>
</feature>
<protein>
    <submittedName>
        <fullName evidence="3">Uncharacterized protein</fullName>
    </submittedName>
</protein>
<dbReference type="Proteomes" id="UP001530377">
    <property type="component" value="Unassembled WGS sequence"/>
</dbReference>
<feature type="region of interest" description="Disordered" evidence="2">
    <location>
        <begin position="479"/>
        <end position="553"/>
    </location>
</feature>
<accession>A0ABD3SH33</accession>
<sequence length="678" mass="74530">MVNAAAMDRAAFLRSLNFLRPLPPGVWDSCVASIDGNDDDDDGAYSGSTITPPTPSRKNSTLVFDGPPFVVSIEPAVRSEGRVDGNGRRDDRSDDGRKRLRADDDLFGGATCGPAFFNHRPIITETDEARHDVADAAAANARNMDVEPDNVQRGGLDGGGIDWKYHVNSDPALCTFEAAIIKTISSESEIEEVRGNAVSTPEGLLQATNHGTGEVESKSLMFRFGNRFAFHVDESAILEIRYEPGSDGERYDGDNRHRNDAGDQTTNNSPPSKLHKNEGDGFSRAEKSPPVRAKKHPPSLTISFGSCNFRVFSLECSIIETTAAETTRPSSRIWSTLTSMAETAEDRLVNARSALIQHFVDSRESKRSRDDADASSWMMAPPGSGLVFHVWPSNAPTYRSSSFVDEDWSCCLGGNHGTIKCASAASSPQKSSSTSGSSSTNFEHGQKEQQAHSMNWSENENIGKSQNKENDEAFHQASGRFHESEKLDDERCGVELSESQTPLPALKNNHNKSETNTKGRIKENRSDTSLLSESDNKKKVGEDGPGPQSWKDEVRNKYHLFQSSAVHMELTNSAAVSSQHPGNVSVVSHINSCAESLTKSYLSVEEFKEMSQQFENEIVHATSEMERELERMFPARGRKSNSAPIGKNVELQRKFYELMSSRKEAVVAKLSLLMIPKR</sequence>
<feature type="region of interest" description="Disordered" evidence="2">
    <location>
        <begin position="38"/>
        <end position="63"/>
    </location>
</feature>
<feature type="region of interest" description="Disordered" evidence="2">
    <location>
        <begin position="244"/>
        <end position="297"/>
    </location>
</feature>
<feature type="compositionally biased region" description="Polar residues" evidence="2">
    <location>
        <begin position="46"/>
        <end position="62"/>
    </location>
</feature>
<organism evidence="3 4">
    <name type="scientific">Cyclostephanos tholiformis</name>
    <dbReference type="NCBI Taxonomy" id="382380"/>
    <lineage>
        <taxon>Eukaryota</taxon>
        <taxon>Sar</taxon>
        <taxon>Stramenopiles</taxon>
        <taxon>Ochrophyta</taxon>
        <taxon>Bacillariophyta</taxon>
        <taxon>Coscinodiscophyceae</taxon>
        <taxon>Thalassiosirophycidae</taxon>
        <taxon>Stephanodiscales</taxon>
        <taxon>Stephanodiscaceae</taxon>
        <taxon>Cyclostephanos</taxon>
    </lineage>
</organism>
<feature type="coiled-coil region" evidence="1">
    <location>
        <begin position="604"/>
        <end position="631"/>
    </location>
</feature>
<gene>
    <name evidence="3" type="ORF">ACHAXA_004863</name>
</gene>
<keyword evidence="1" id="KW-0175">Coiled coil</keyword>
<feature type="compositionally biased region" description="Low complexity" evidence="2">
    <location>
        <begin position="422"/>
        <end position="439"/>
    </location>
</feature>
<feature type="compositionally biased region" description="Basic and acidic residues" evidence="2">
    <location>
        <begin position="77"/>
        <end position="104"/>
    </location>
</feature>
<dbReference type="AlphaFoldDB" id="A0ABD3SH33"/>
<evidence type="ECO:0000313" key="3">
    <source>
        <dbReference type="EMBL" id="KAL3823770.1"/>
    </source>
</evidence>
<keyword evidence="4" id="KW-1185">Reference proteome</keyword>
<feature type="compositionally biased region" description="Basic and acidic residues" evidence="2">
    <location>
        <begin position="479"/>
        <end position="493"/>
    </location>
</feature>
<evidence type="ECO:0000256" key="2">
    <source>
        <dbReference type="SAM" id="MobiDB-lite"/>
    </source>
</evidence>
<feature type="region of interest" description="Disordered" evidence="2">
    <location>
        <begin position="421"/>
        <end position="455"/>
    </location>
</feature>
<feature type="compositionally biased region" description="Polar residues" evidence="2">
    <location>
        <begin position="262"/>
        <end position="271"/>
    </location>
</feature>
<reference evidence="3 4" key="1">
    <citation type="submission" date="2024-10" db="EMBL/GenBank/DDBJ databases">
        <title>Updated reference genomes for cyclostephanoid diatoms.</title>
        <authorList>
            <person name="Roberts W.R."/>
            <person name="Alverson A.J."/>
        </authorList>
    </citation>
    <scope>NUCLEOTIDE SEQUENCE [LARGE SCALE GENOMIC DNA]</scope>
    <source>
        <strain evidence="3 4">AJA228-03</strain>
    </source>
</reference>
<proteinExistence type="predicted"/>
<feature type="compositionally biased region" description="Basic and acidic residues" evidence="2">
    <location>
        <begin position="511"/>
        <end position="526"/>
    </location>
</feature>
<name>A0ABD3SH33_9STRA</name>
<dbReference type="EMBL" id="JALLPB020000030">
    <property type="protein sequence ID" value="KAL3823770.1"/>
    <property type="molecule type" value="Genomic_DNA"/>
</dbReference>
<feature type="compositionally biased region" description="Basic and acidic residues" evidence="2">
    <location>
        <begin position="244"/>
        <end position="261"/>
    </location>
</feature>
<evidence type="ECO:0000313" key="4">
    <source>
        <dbReference type="Proteomes" id="UP001530377"/>
    </source>
</evidence>
<feature type="region of interest" description="Disordered" evidence="2">
    <location>
        <begin position="76"/>
        <end position="104"/>
    </location>
</feature>
<comment type="caution">
    <text evidence="3">The sequence shown here is derived from an EMBL/GenBank/DDBJ whole genome shotgun (WGS) entry which is preliminary data.</text>
</comment>
<evidence type="ECO:0000256" key="1">
    <source>
        <dbReference type="SAM" id="Coils"/>
    </source>
</evidence>